<organism evidence="1 3">
    <name type="scientific">Rufibacter glacialis</name>
    <dbReference type="NCBI Taxonomy" id="1259555"/>
    <lineage>
        <taxon>Bacteria</taxon>
        <taxon>Pseudomonadati</taxon>
        <taxon>Bacteroidota</taxon>
        <taxon>Cytophagia</taxon>
        <taxon>Cytophagales</taxon>
        <taxon>Hymenobacteraceae</taxon>
        <taxon>Rufibacter</taxon>
    </lineage>
</organism>
<keyword evidence="4" id="KW-1185">Reference proteome</keyword>
<dbReference type="SUPFAM" id="SSF109604">
    <property type="entry name" value="HD-domain/PDEase-like"/>
    <property type="match status" value="1"/>
</dbReference>
<gene>
    <name evidence="2" type="ORF">ACD591_20140</name>
    <name evidence="1" type="ORF">FOE74_19445</name>
</gene>
<comment type="caution">
    <text evidence="1">The sequence shown here is derived from an EMBL/GenBank/DDBJ whole genome shotgun (WGS) entry which is preliminary data.</text>
</comment>
<proteinExistence type="predicted"/>
<evidence type="ECO:0000313" key="1">
    <source>
        <dbReference type="EMBL" id="KAA6430650.1"/>
    </source>
</evidence>
<dbReference type="InterPro" id="IPR009218">
    <property type="entry name" value="HD_phosphohydro"/>
</dbReference>
<dbReference type="Proteomes" id="UP001570846">
    <property type="component" value="Unassembled WGS sequence"/>
</dbReference>
<reference evidence="2 4" key="3">
    <citation type="submission" date="2024-08" db="EMBL/GenBank/DDBJ databases">
        <authorList>
            <person name="Wei W."/>
        </authorList>
    </citation>
    <scope>NUCLEOTIDE SEQUENCE [LARGE SCALE GENOMIC DNA]</scope>
    <source>
        <strain evidence="2 4">XU2</strain>
    </source>
</reference>
<name>A0A5M8Q750_9BACT</name>
<dbReference type="AlphaFoldDB" id="A0A5M8Q750"/>
<evidence type="ECO:0000313" key="2">
    <source>
        <dbReference type="EMBL" id="MFA1773621.1"/>
    </source>
</evidence>
<evidence type="ECO:0000313" key="4">
    <source>
        <dbReference type="Proteomes" id="UP001570846"/>
    </source>
</evidence>
<dbReference type="PIRSF" id="PIRSF035170">
    <property type="entry name" value="HD_phosphohydro"/>
    <property type="match status" value="1"/>
</dbReference>
<accession>A0A5M8Q750</accession>
<dbReference type="RefSeq" id="WP_149100307.1">
    <property type="nucleotide sequence ID" value="NZ_BMMG01000008.1"/>
</dbReference>
<dbReference type="PANTHER" id="PTHR21174">
    <property type="match status" value="1"/>
</dbReference>
<dbReference type="Proteomes" id="UP000323866">
    <property type="component" value="Unassembled WGS sequence"/>
</dbReference>
<reference evidence="1 3" key="2">
    <citation type="submission" date="2019-09" db="EMBL/GenBank/DDBJ databases">
        <title>A bacterium isolated from glacier soil.</title>
        <authorList>
            <person name="Liu Q."/>
        </authorList>
    </citation>
    <scope>NUCLEOTIDE SEQUENCE [LARGE SCALE GENOMIC DNA]</scope>
    <source>
        <strain evidence="1 3">MDT1-10-3</strain>
    </source>
</reference>
<dbReference type="EMBL" id="JBGOGF010000014">
    <property type="protein sequence ID" value="MFA1773621.1"/>
    <property type="molecule type" value="Genomic_DNA"/>
</dbReference>
<evidence type="ECO:0008006" key="5">
    <source>
        <dbReference type="Google" id="ProtNLM"/>
    </source>
</evidence>
<dbReference type="EMBL" id="VKKZ01000025">
    <property type="protein sequence ID" value="KAA6430650.1"/>
    <property type="molecule type" value="Genomic_DNA"/>
</dbReference>
<dbReference type="OrthoDB" id="9808993at2"/>
<reference evidence="1 3" key="1">
    <citation type="submission" date="2019-07" db="EMBL/GenBank/DDBJ databases">
        <authorList>
            <person name="Qu J.-H."/>
        </authorList>
    </citation>
    <scope>NUCLEOTIDE SEQUENCE [LARGE SCALE GENOMIC DNA]</scope>
    <source>
        <strain evidence="1 3">MDT1-10-3</strain>
    </source>
</reference>
<protein>
    <recommendedName>
        <fullName evidence="5">Metal-dependent HD superfamily phosphohydrolase</fullName>
    </recommendedName>
</protein>
<dbReference type="Gene3D" id="1.10.3210.10">
    <property type="entry name" value="Hypothetical protein af1432"/>
    <property type="match status" value="1"/>
</dbReference>
<dbReference type="PANTHER" id="PTHR21174:SF0">
    <property type="entry name" value="HD PHOSPHOHYDROLASE FAMILY PROTEIN-RELATED"/>
    <property type="match status" value="1"/>
</dbReference>
<sequence>MNQNLFQTWQAVASQYTQNDSLIRQFWEELEKAYSAKSCYYHNLHHLEAMCYLADVHQQQLLSLPMVALANFYHDVVYSASSKVNEEKSAELAQRRLQALGVPQEEIALVEEMILATKNHQTHANGNPDVLWLLDFDLAILGAPWEKYLLYSQQIRKEYSLYPDFLYNPGRKKVLQRFLEKKTIYLTGVFQAEYEPLARINLEKEFLLLNAS</sequence>
<evidence type="ECO:0000313" key="3">
    <source>
        <dbReference type="Proteomes" id="UP000323866"/>
    </source>
</evidence>